<dbReference type="AlphaFoldDB" id="B7P1L6"/>
<dbReference type="VEuPathDB" id="VectorBase:ISCI015572"/>
<evidence type="ECO:0000313" key="4">
    <source>
        <dbReference type="EMBL" id="EEC00488.1"/>
    </source>
</evidence>
<dbReference type="Pfam" id="PF03969">
    <property type="entry name" value="AFG1_ATPase"/>
    <property type="match status" value="1"/>
</dbReference>
<evidence type="ECO:0000256" key="3">
    <source>
        <dbReference type="ARBA" id="ARBA00022840"/>
    </source>
</evidence>
<dbReference type="NCBIfam" id="NF040713">
    <property type="entry name" value="ZapE"/>
    <property type="match status" value="1"/>
</dbReference>
<keyword evidence="3" id="KW-0067">ATP-binding</keyword>
<reference evidence="4 6" key="1">
    <citation type="submission" date="2008-03" db="EMBL/GenBank/DDBJ databases">
        <title>Annotation of Ixodes scapularis.</title>
        <authorList>
            <consortium name="Ixodes scapularis Genome Project Consortium"/>
            <person name="Caler E."/>
            <person name="Hannick L.I."/>
            <person name="Bidwell S."/>
            <person name="Joardar V."/>
            <person name="Thiagarajan M."/>
            <person name="Amedeo P."/>
            <person name="Galinsky K.J."/>
            <person name="Schobel S."/>
            <person name="Inman J."/>
            <person name="Hostetler J."/>
            <person name="Miller J."/>
            <person name="Hammond M."/>
            <person name="Megy K."/>
            <person name="Lawson D."/>
            <person name="Kodira C."/>
            <person name="Sutton G."/>
            <person name="Meyer J."/>
            <person name="Hill C.A."/>
            <person name="Birren B."/>
            <person name="Nene V."/>
            <person name="Collins F."/>
            <person name="Alarcon-Chaidez F."/>
            <person name="Wikel S."/>
            <person name="Strausberg R."/>
        </authorList>
    </citation>
    <scope>NUCLEOTIDE SEQUENCE [LARGE SCALE GENOMIC DNA]</scope>
    <source>
        <strain evidence="6">Wikel</strain>
        <strain evidence="4">Wikel colony</strain>
    </source>
</reference>
<dbReference type="GO" id="GO:0005737">
    <property type="term" value="C:cytoplasm"/>
    <property type="evidence" value="ECO:0000318"/>
    <property type="project" value="GO_Central"/>
</dbReference>
<dbReference type="SUPFAM" id="SSF52540">
    <property type="entry name" value="P-loop containing nucleoside triphosphate hydrolases"/>
    <property type="match status" value="1"/>
</dbReference>
<dbReference type="EnsemblMetazoa" id="ISCW015572-RA">
    <property type="protein sequence ID" value="ISCW015572-PA"/>
    <property type="gene ID" value="ISCW015572"/>
</dbReference>
<keyword evidence="6" id="KW-1185">Reference proteome</keyword>
<evidence type="ECO:0000313" key="6">
    <source>
        <dbReference type="Proteomes" id="UP000001555"/>
    </source>
</evidence>
<dbReference type="PANTHER" id="PTHR12169">
    <property type="entry name" value="ATPASE N2B"/>
    <property type="match status" value="1"/>
</dbReference>
<accession>B7P1L6</accession>
<evidence type="ECO:0000313" key="5">
    <source>
        <dbReference type="EnsemblMetazoa" id="ISCW015572-PA"/>
    </source>
</evidence>
<evidence type="ECO:0000256" key="2">
    <source>
        <dbReference type="ARBA" id="ARBA00022741"/>
    </source>
</evidence>
<dbReference type="GO" id="GO:0016887">
    <property type="term" value="F:ATP hydrolysis activity"/>
    <property type="evidence" value="ECO:0000318"/>
    <property type="project" value="GO_Central"/>
</dbReference>
<dbReference type="STRING" id="6945.B7P1L6"/>
<organism>
    <name type="scientific">Ixodes scapularis</name>
    <name type="common">Black-legged tick</name>
    <name type="synonym">Deer tick</name>
    <dbReference type="NCBI Taxonomy" id="6945"/>
    <lineage>
        <taxon>Eukaryota</taxon>
        <taxon>Metazoa</taxon>
        <taxon>Ecdysozoa</taxon>
        <taxon>Arthropoda</taxon>
        <taxon>Chelicerata</taxon>
        <taxon>Arachnida</taxon>
        <taxon>Acari</taxon>
        <taxon>Parasitiformes</taxon>
        <taxon>Ixodida</taxon>
        <taxon>Ixodoidea</taxon>
        <taxon>Ixodidae</taxon>
        <taxon>Ixodinae</taxon>
        <taxon>Ixodes</taxon>
    </lineage>
</organism>
<dbReference type="VEuPathDB" id="VectorBase:ISCP_014520"/>
<dbReference type="EMBL" id="ABJB010369566">
    <property type="status" value="NOT_ANNOTATED_CDS"/>
    <property type="molecule type" value="Genomic_DNA"/>
</dbReference>
<dbReference type="GO" id="GO:0005739">
    <property type="term" value="C:mitochondrion"/>
    <property type="evidence" value="ECO:0000318"/>
    <property type="project" value="GO_Central"/>
</dbReference>
<evidence type="ECO:0007829" key="7">
    <source>
        <dbReference type="PeptideAtlas" id="B7P1L6"/>
    </source>
</evidence>
<dbReference type="FunCoup" id="B7P1L6">
    <property type="interactions" value="1723"/>
</dbReference>
<dbReference type="InterPro" id="IPR027417">
    <property type="entry name" value="P-loop_NTPase"/>
</dbReference>
<dbReference type="PaxDb" id="6945-B7P1L6"/>
<keyword evidence="2" id="KW-0547">Nucleotide-binding</keyword>
<sequence>MKTRLPVPLHLRRLLTGGCHRHKPWCLALRRTVTTTSTQDGGIEQEDVLSQYYRLLGQGMLKPDENQLKVAQLLRELQSNISQYAPRSQSLFEKWFSGNKPVVKPAGVYIYGAVGRGKTMLMDMFYESATPESKQRVHFHSFMLDVHNRIHAWKQQSAQAGLGRKSPQYDPIPPVAEALCAQAWLLCLDEFQVTDIGDAMILKRLFSHLFNLGAVVVATSNRKPDDLYKNGLQRSSFLPFIDVLKKNCIPVALDSGIDYRIQKGAAKTSFYLIKSECDADAELNRMFKVLASQENDVIRPRILTIKGRNVEFAKACGRVLDSSFSELCDRAVGAVDYLALSQVFHTILVRDVPQLSLREKTQARRFITLVDTLYDHRVRLVMSAQVPPDQLFSSVQGPNTLTDENRNLMDDLQLTDQSASIFSGEEEMFAFDRTVSRLSEMQTENYWNQASKHVY</sequence>
<gene>
    <name evidence="5" type="primary">8053558</name>
    <name evidence="4" type="ORF">IscW_ISCW015572</name>
</gene>
<reference evidence="5" key="2">
    <citation type="submission" date="2020-05" db="UniProtKB">
        <authorList>
            <consortium name="EnsemblMetazoa"/>
        </authorList>
    </citation>
    <scope>IDENTIFICATION</scope>
    <source>
        <strain evidence="5">wikel</strain>
    </source>
</reference>
<name>B7P1L6_IXOSC</name>
<dbReference type="Gene3D" id="3.40.50.300">
    <property type="entry name" value="P-loop containing nucleotide triphosphate hydrolases"/>
    <property type="match status" value="1"/>
</dbReference>
<dbReference type="GO" id="GO:0005524">
    <property type="term" value="F:ATP binding"/>
    <property type="evidence" value="ECO:0007669"/>
    <property type="project" value="UniProtKB-KW"/>
</dbReference>
<dbReference type="OrthoDB" id="548867at2759"/>
<proteinExistence type="evidence at protein level"/>
<dbReference type="HOGENOM" id="CLU_008681_3_0_1"/>
<evidence type="ECO:0000256" key="1">
    <source>
        <dbReference type="ARBA" id="ARBA00010322"/>
    </source>
</evidence>
<comment type="similarity">
    <text evidence="1">Belongs to the AFG1 ATPase family.</text>
</comment>
<dbReference type="KEGG" id="isc:8053558"/>
<dbReference type="Proteomes" id="UP000001555">
    <property type="component" value="Unassembled WGS sequence"/>
</dbReference>
<dbReference type="InterPro" id="IPR005654">
    <property type="entry name" value="ATPase_AFG1-like"/>
</dbReference>
<protein>
    <submittedName>
        <fullName evidence="4 5">ATPase, putative</fullName>
    </submittedName>
</protein>
<dbReference type="EMBL" id="DS616928">
    <property type="protein sequence ID" value="EEC00488.1"/>
    <property type="molecule type" value="Genomic_DNA"/>
</dbReference>
<keyword evidence="7" id="KW-1267">Proteomics identification</keyword>
<dbReference type="VEuPathDB" id="VectorBase:ISCW015572"/>
<dbReference type="InParanoid" id="B7P1L6"/>
<dbReference type="PANTHER" id="PTHR12169:SF6">
    <property type="entry name" value="AFG1-LIKE ATPASE"/>
    <property type="match status" value="1"/>
</dbReference>